<feature type="domain" description="Amine oxidase" evidence="1">
    <location>
        <begin position="3"/>
        <end position="239"/>
    </location>
</feature>
<dbReference type="InParanoid" id="A0A1E7EJG3"/>
<organism evidence="2 3">
    <name type="scientific">Fragilariopsis cylindrus CCMP1102</name>
    <dbReference type="NCBI Taxonomy" id="635003"/>
    <lineage>
        <taxon>Eukaryota</taxon>
        <taxon>Sar</taxon>
        <taxon>Stramenopiles</taxon>
        <taxon>Ochrophyta</taxon>
        <taxon>Bacillariophyta</taxon>
        <taxon>Bacillariophyceae</taxon>
        <taxon>Bacillariophycidae</taxon>
        <taxon>Bacillariales</taxon>
        <taxon>Bacillariaceae</taxon>
        <taxon>Fragilariopsis</taxon>
    </lineage>
</organism>
<dbReference type="OrthoDB" id="5046242at2759"/>
<dbReference type="KEGG" id="fcy:FRACYDRAFT_231297"/>
<dbReference type="Proteomes" id="UP000095751">
    <property type="component" value="Unassembled WGS sequence"/>
</dbReference>
<evidence type="ECO:0000259" key="1">
    <source>
        <dbReference type="Pfam" id="PF01593"/>
    </source>
</evidence>
<dbReference type="PANTHER" id="PTHR42923:SF41">
    <property type="entry name" value="ZETA-CAROTENE DESATURASE, CHLOROPLASTIC_CHROMOPLASTIC"/>
    <property type="match status" value="1"/>
</dbReference>
<dbReference type="SUPFAM" id="SSF51905">
    <property type="entry name" value="FAD/NAD(P)-binding domain"/>
    <property type="match status" value="1"/>
</dbReference>
<dbReference type="PANTHER" id="PTHR42923">
    <property type="entry name" value="PROTOPORPHYRINOGEN OXIDASE"/>
    <property type="match status" value="1"/>
</dbReference>
<name>A0A1E7EJG3_9STRA</name>
<dbReference type="AlphaFoldDB" id="A0A1E7EJG3"/>
<keyword evidence="3" id="KW-1185">Reference proteome</keyword>
<evidence type="ECO:0000313" key="2">
    <source>
        <dbReference type="EMBL" id="OEU06010.1"/>
    </source>
</evidence>
<accession>A0A1E7EJG3</accession>
<dbReference type="EMBL" id="KV784436">
    <property type="protein sequence ID" value="OEU06010.1"/>
    <property type="molecule type" value="Genomic_DNA"/>
</dbReference>
<dbReference type="InterPro" id="IPR050464">
    <property type="entry name" value="Zeta_carotene_desat/Oxidored"/>
</dbReference>
<sequence>MISAMDLADMGHQVEMFELRPFVGGKMDLHVYFGCYYNLFEIMKRTGGFDKNLRVKEHGENWVPSTSVPSSVEDKFHNAVRLRTSPIVRDLVDFDGAIDMVREFDDITFTEWFTQLGGKRGSFDRMWDAIAYALGFLDCDYIGARAMLTICMLFAIRKEASVLRMLDGSPQTGLHNPIIKYLEDCDAKIKLSAPGRELVHDIDRKTDLPTRVRGIKIGPGEVYHEFDTVICALDVPGIKKVHV</sequence>
<dbReference type="Pfam" id="PF01593">
    <property type="entry name" value="Amino_oxidase"/>
    <property type="match status" value="1"/>
</dbReference>
<proteinExistence type="predicted"/>
<reference evidence="2 3" key="1">
    <citation type="submission" date="2016-09" db="EMBL/GenBank/DDBJ databases">
        <title>Extensive genetic diversity and differential bi-allelic expression allows diatom success in the polar Southern Ocean.</title>
        <authorList>
            <consortium name="DOE Joint Genome Institute"/>
            <person name="Mock T."/>
            <person name="Otillar R.P."/>
            <person name="Strauss J."/>
            <person name="Dupont C."/>
            <person name="Frickenhaus S."/>
            <person name="Maumus F."/>
            <person name="Mcmullan M."/>
            <person name="Sanges R."/>
            <person name="Schmutz J."/>
            <person name="Toseland A."/>
            <person name="Valas R."/>
            <person name="Veluchamy A."/>
            <person name="Ward B.J."/>
            <person name="Allen A."/>
            <person name="Barry K."/>
            <person name="Falciatore A."/>
            <person name="Ferrante M."/>
            <person name="Fortunato A.E."/>
            <person name="Gloeckner G."/>
            <person name="Gruber A."/>
            <person name="Hipkin R."/>
            <person name="Janech M."/>
            <person name="Kroth P."/>
            <person name="Leese F."/>
            <person name="Lindquist E."/>
            <person name="Lyon B.R."/>
            <person name="Martin J."/>
            <person name="Mayer C."/>
            <person name="Parker M."/>
            <person name="Quesneville H."/>
            <person name="Raymond J."/>
            <person name="Uhlig C."/>
            <person name="Valentin K.U."/>
            <person name="Worden A.Z."/>
            <person name="Armbrust E.V."/>
            <person name="Bowler C."/>
            <person name="Green B."/>
            <person name="Moulton V."/>
            <person name="Van Oosterhout C."/>
            <person name="Grigoriev I."/>
        </authorList>
    </citation>
    <scope>NUCLEOTIDE SEQUENCE [LARGE SCALE GENOMIC DNA]</scope>
    <source>
        <strain evidence="2 3">CCMP1102</strain>
    </source>
</reference>
<dbReference type="InterPro" id="IPR036188">
    <property type="entry name" value="FAD/NAD-bd_sf"/>
</dbReference>
<dbReference type="InterPro" id="IPR002937">
    <property type="entry name" value="Amino_oxidase"/>
</dbReference>
<evidence type="ECO:0000313" key="3">
    <source>
        <dbReference type="Proteomes" id="UP000095751"/>
    </source>
</evidence>
<protein>
    <recommendedName>
        <fullName evidence="1">Amine oxidase domain-containing protein</fullName>
    </recommendedName>
</protein>
<dbReference type="GO" id="GO:0016491">
    <property type="term" value="F:oxidoreductase activity"/>
    <property type="evidence" value="ECO:0007669"/>
    <property type="project" value="InterPro"/>
</dbReference>
<gene>
    <name evidence="2" type="ORF">FRACYDRAFT_231297</name>
</gene>